<keyword evidence="2" id="KW-0547">Nucleotide-binding</keyword>
<dbReference type="InterPro" id="IPR003439">
    <property type="entry name" value="ABC_transporter-like_ATP-bd"/>
</dbReference>
<dbReference type="SUPFAM" id="SSF52540">
    <property type="entry name" value="P-loop containing nucleoside triphosphate hydrolases"/>
    <property type="match status" value="1"/>
</dbReference>
<dbReference type="InterPro" id="IPR015854">
    <property type="entry name" value="ABC_transpr_LolD-like"/>
</dbReference>
<dbReference type="RefSeq" id="WP_034226423.1">
    <property type="nucleotide sequence ID" value="NZ_AXCW01000117.1"/>
</dbReference>
<evidence type="ECO:0000256" key="2">
    <source>
        <dbReference type="ARBA" id="ARBA00022741"/>
    </source>
</evidence>
<evidence type="ECO:0000256" key="3">
    <source>
        <dbReference type="ARBA" id="ARBA00022840"/>
    </source>
</evidence>
<dbReference type="GO" id="GO:0016887">
    <property type="term" value="F:ATP hydrolysis activity"/>
    <property type="evidence" value="ECO:0007669"/>
    <property type="project" value="InterPro"/>
</dbReference>
<dbReference type="OrthoDB" id="9802264at2"/>
<dbReference type="InterPro" id="IPR017911">
    <property type="entry name" value="MacB-like_ATP-bd"/>
</dbReference>
<name>A0A021VPT2_9CELL</name>
<evidence type="ECO:0000256" key="1">
    <source>
        <dbReference type="ARBA" id="ARBA00022448"/>
    </source>
</evidence>
<dbReference type="PROSITE" id="PS50893">
    <property type="entry name" value="ABC_TRANSPORTER_2"/>
    <property type="match status" value="1"/>
</dbReference>
<dbReference type="Pfam" id="PF00005">
    <property type="entry name" value="ABC_tran"/>
    <property type="match status" value="1"/>
</dbReference>
<dbReference type="GO" id="GO:0005524">
    <property type="term" value="F:ATP binding"/>
    <property type="evidence" value="ECO:0007669"/>
    <property type="project" value="UniProtKB-KW"/>
</dbReference>
<proteinExistence type="predicted"/>
<keyword evidence="6" id="KW-1185">Reference proteome</keyword>
<keyword evidence="1" id="KW-0813">Transport</keyword>
<dbReference type="CDD" id="cd03255">
    <property type="entry name" value="ABC_MJ0796_LolCDE_FtsE"/>
    <property type="match status" value="1"/>
</dbReference>
<dbReference type="GO" id="GO:0005886">
    <property type="term" value="C:plasma membrane"/>
    <property type="evidence" value="ECO:0007669"/>
    <property type="project" value="TreeGrafter"/>
</dbReference>
<reference evidence="5 6" key="1">
    <citation type="submission" date="2014-01" db="EMBL/GenBank/DDBJ databases">
        <title>Actinotalea ferrariae CF5-4.</title>
        <authorList>
            <person name="Chen F."/>
            <person name="Li Y."/>
            <person name="Wang G."/>
        </authorList>
    </citation>
    <scope>NUCLEOTIDE SEQUENCE [LARGE SCALE GENOMIC DNA]</scope>
    <source>
        <strain evidence="5 6">CF5-4</strain>
    </source>
</reference>
<dbReference type="Proteomes" id="UP000019753">
    <property type="component" value="Unassembled WGS sequence"/>
</dbReference>
<dbReference type="InterPro" id="IPR003593">
    <property type="entry name" value="AAA+_ATPase"/>
</dbReference>
<protein>
    <submittedName>
        <fullName evidence="5">ABC transporter ATP-binding protein</fullName>
    </submittedName>
</protein>
<organism evidence="5 6">
    <name type="scientific">Actinotalea ferrariae CF5-4</name>
    <dbReference type="NCBI Taxonomy" id="948458"/>
    <lineage>
        <taxon>Bacteria</taxon>
        <taxon>Bacillati</taxon>
        <taxon>Actinomycetota</taxon>
        <taxon>Actinomycetes</taxon>
        <taxon>Micrococcales</taxon>
        <taxon>Cellulomonadaceae</taxon>
        <taxon>Actinotalea</taxon>
    </lineage>
</organism>
<keyword evidence="3 5" id="KW-0067">ATP-binding</keyword>
<evidence type="ECO:0000313" key="5">
    <source>
        <dbReference type="EMBL" id="EYR63189.1"/>
    </source>
</evidence>
<dbReference type="SMART" id="SM00382">
    <property type="entry name" value="AAA"/>
    <property type="match status" value="1"/>
</dbReference>
<feature type="domain" description="ABC transporter" evidence="4">
    <location>
        <begin position="8"/>
        <end position="243"/>
    </location>
</feature>
<dbReference type="InterPro" id="IPR027417">
    <property type="entry name" value="P-loop_NTPase"/>
</dbReference>
<dbReference type="Gene3D" id="3.40.50.300">
    <property type="entry name" value="P-loop containing nucleotide triphosphate hydrolases"/>
    <property type="match status" value="1"/>
</dbReference>
<evidence type="ECO:0000313" key="6">
    <source>
        <dbReference type="Proteomes" id="UP000019753"/>
    </source>
</evidence>
<comment type="caution">
    <text evidence="5">The sequence shown here is derived from an EMBL/GenBank/DDBJ whole genome shotgun (WGS) entry which is preliminary data.</text>
</comment>
<evidence type="ECO:0000259" key="4">
    <source>
        <dbReference type="PROSITE" id="PS50893"/>
    </source>
</evidence>
<gene>
    <name evidence="5" type="ORF">N866_02365</name>
</gene>
<dbReference type="GO" id="GO:0022857">
    <property type="term" value="F:transmembrane transporter activity"/>
    <property type="evidence" value="ECO:0007669"/>
    <property type="project" value="TreeGrafter"/>
</dbReference>
<dbReference type="PANTHER" id="PTHR24220">
    <property type="entry name" value="IMPORT ATP-BINDING PROTEIN"/>
    <property type="match status" value="1"/>
</dbReference>
<sequence>MTTSTPVLDARGLTKAFDGTTVLHGVDLQVHDGELVAVMGPSGSGKSTLLHTISGMDTMTGGTVSVAGQDLGSLSQKQLARLRLTTMGFVFQHGHLLTNLCLLDNVVLPAYLACLAPREELNRRALALMERMGVAGLATRDVSEASGGQLQRIGICRALINEPTIVLGDEPTGALDSTAAAEVLDILGEINAEGTTVVLVTHDATVAARADRVLYMVDGRIVADRQQGRCAAVDLERRHGGVAAWLTELQPRSAVLGPV</sequence>
<accession>A0A021VPT2</accession>
<dbReference type="EMBL" id="AXCW01000117">
    <property type="protein sequence ID" value="EYR63189.1"/>
    <property type="molecule type" value="Genomic_DNA"/>
</dbReference>
<dbReference type="AlphaFoldDB" id="A0A021VPT2"/>